<feature type="compositionally biased region" description="Basic and acidic residues" evidence="1">
    <location>
        <begin position="1071"/>
        <end position="1080"/>
    </location>
</feature>
<dbReference type="NCBIfam" id="TIGR01901">
    <property type="entry name" value="adhes_NPXG"/>
    <property type="match status" value="1"/>
</dbReference>
<protein>
    <submittedName>
        <fullName evidence="3">Filamentous hemagglutinin N-terminal domain-containing protein</fullName>
    </submittedName>
</protein>
<evidence type="ECO:0000259" key="2">
    <source>
        <dbReference type="SMART" id="SM00912"/>
    </source>
</evidence>
<feature type="compositionally biased region" description="Pro residues" evidence="1">
    <location>
        <begin position="943"/>
        <end position="969"/>
    </location>
</feature>
<name>A0A928ZVZ1_LEPEC</name>
<reference evidence="3" key="1">
    <citation type="submission" date="2020-10" db="EMBL/GenBank/DDBJ databases">
        <authorList>
            <person name="Castelo-Branco R."/>
            <person name="Eusebio N."/>
            <person name="Adriana R."/>
            <person name="Vieira A."/>
            <person name="Brugerolle De Fraissinette N."/>
            <person name="Rezende De Castro R."/>
            <person name="Schneider M.P."/>
            <person name="Vasconcelos V."/>
            <person name="Leao P.N."/>
        </authorList>
    </citation>
    <scope>NUCLEOTIDE SEQUENCE</scope>
    <source>
        <strain evidence="3">LEGE 11479</strain>
    </source>
</reference>
<dbReference type="AlphaFoldDB" id="A0A928ZVZ1"/>
<dbReference type="EMBL" id="JADEXP010000169">
    <property type="protein sequence ID" value="MBE9068433.1"/>
    <property type="molecule type" value="Genomic_DNA"/>
</dbReference>
<organism evidence="3 4">
    <name type="scientific">Leptolyngbya cf. ectocarpi LEGE 11479</name>
    <dbReference type="NCBI Taxonomy" id="1828722"/>
    <lineage>
        <taxon>Bacteria</taxon>
        <taxon>Bacillati</taxon>
        <taxon>Cyanobacteriota</taxon>
        <taxon>Cyanophyceae</taxon>
        <taxon>Leptolyngbyales</taxon>
        <taxon>Leptolyngbyaceae</taxon>
        <taxon>Leptolyngbya group</taxon>
        <taxon>Leptolyngbya</taxon>
    </lineage>
</organism>
<dbReference type="RefSeq" id="WP_193994379.1">
    <property type="nucleotide sequence ID" value="NZ_JADEXP010000169.1"/>
</dbReference>
<dbReference type="InterPro" id="IPR011050">
    <property type="entry name" value="Pectin_lyase_fold/virulence"/>
</dbReference>
<sequence length="1102" mass="112298">MVFVTSPSVPPAPSALIAPLPSPAAISPTSISARTASPLYLAQAVIPDGPTNVDINNDQITIDGGEQAGANLFYGFERFNVPTDATADFQADPTVQRVVGRVTGGDSSNVDGLLTVTGAPADLFLINPAGIVFGPNARLDLPATFTATTAHGLSFGEYWFRATGENSIQELSGVPSGLAFAESSGAIVNLADLSVDGGLMLAAGTVVDLGSLASENGPVQVLSPESGTFALRNGLLRLDLAPAALPAELLGTPVPLAALLTGGTAEQAAAITVDAQGNVSLADRPVAAGDSVISQITGQSALVAAENHLYLPSSDISTTESLTLVGERVYATDSEAQPLVLNAGEGLTIQGREGINVLALYNDQTAIAGGAIALVSNRNISLDAHISSRQGDVSFTTFDGQSADFISLYDPIISANGNVSFGSYEGPALKVEATGSILVNGDITITGPDTTLSQLVNWESVGDVLIETSQFGAGPTAAPSQVVLDLESNTVSRAELETFLGLPAGSLSGLGSGTANEGSAIATTFSAQTGDTVSFDWNFVTTLIGFSANDVAFVSLTGVPPSQLAASDSPSLTPGADNFSNFPSLGSFSLSESSTGPQSFSVNIPANGDYTLGIGLISQNSSSENSLLLVENVTPQSLLISDESLLATSRALILRAGESVLQNPANIPQLNVPTLNTDFVSTGLVSDPPGITVNGDIDTQGTGFSEPGGPVILSAPGTIILNDVTSGAIDIEGGDIHITGGDITAGRVNSGGGFSNTSAVTLNATTGNIVVETIFAGSGGVDIEAAGLFQATGTAERTARITLVPGVDDELIEFLQAADPDGFSELDLTQQVRFIIPTSIATSPEGGPGRVRIRHGGAGNTVNSADFEIQGTGAVTTTPFFVGPNPDNVTITVDTFGNQRVEGFVPLFAPGEFPTDASGTNGAISKLTGDGSLATAFLDEPFLPEPPGPQPPGPQPPGPQPPGPQPPTNPDFSTADTDNLDEETEEETVATDGSSDSLLALRGDTEECDANEITQEDGVTRLSGDCLEADESTGQQSTIPDLPLEDFSNVLPEADLSMDQQGELSGVLSEENVHSSDHVLSEGNIYSSSGEPELASVDSGGL</sequence>
<dbReference type="InterPro" id="IPR008638">
    <property type="entry name" value="FhaB/CdiA-like_TPS"/>
</dbReference>
<dbReference type="Proteomes" id="UP000615026">
    <property type="component" value="Unassembled WGS sequence"/>
</dbReference>
<dbReference type="Pfam" id="PF05860">
    <property type="entry name" value="TPS"/>
    <property type="match status" value="1"/>
</dbReference>
<evidence type="ECO:0000313" key="4">
    <source>
        <dbReference type="Proteomes" id="UP000615026"/>
    </source>
</evidence>
<accession>A0A928ZVZ1</accession>
<proteinExistence type="predicted"/>
<feature type="region of interest" description="Disordered" evidence="1">
    <location>
        <begin position="938"/>
        <end position="1045"/>
    </location>
</feature>
<evidence type="ECO:0000313" key="3">
    <source>
        <dbReference type="EMBL" id="MBE9068433.1"/>
    </source>
</evidence>
<feature type="domain" description="Filamentous haemagglutinin FhaB/tRNA nuclease CdiA-like TPS" evidence="2">
    <location>
        <begin position="46"/>
        <end position="156"/>
    </location>
</feature>
<feature type="region of interest" description="Disordered" evidence="1">
    <location>
        <begin position="1058"/>
        <end position="1102"/>
    </location>
</feature>
<keyword evidence="4" id="KW-1185">Reference proteome</keyword>
<gene>
    <name evidence="3" type="ORF">IQ260_17410</name>
</gene>
<evidence type="ECO:0000256" key="1">
    <source>
        <dbReference type="SAM" id="MobiDB-lite"/>
    </source>
</evidence>
<dbReference type="InterPro" id="IPR012334">
    <property type="entry name" value="Pectin_lyas_fold"/>
</dbReference>
<comment type="caution">
    <text evidence="3">The sequence shown here is derived from an EMBL/GenBank/DDBJ whole genome shotgun (WGS) entry which is preliminary data.</text>
</comment>
<dbReference type="Gene3D" id="2.160.20.10">
    <property type="entry name" value="Single-stranded right-handed beta-helix, Pectin lyase-like"/>
    <property type="match status" value="1"/>
</dbReference>
<dbReference type="SUPFAM" id="SSF51126">
    <property type="entry name" value="Pectin lyase-like"/>
    <property type="match status" value="1"/>
</dbReference>
<feature type="compositionally biased region" description="Acidic residues" evidence="1">
    <location>
        <begin position="978"/>
        <end position="989"/>
    </location>
</feature>
<dbReference type="SMART" id="SM00912">
    <property type="entry name" value="Haemagg_act"/>
    <property type="match status" value="1"/>
</dbReference>